<keyword evidence="1" id="KW-0812">Transmembrane</keyword>
<dbReference type="STRING" id="1562970.ING2E5B_1571"/>
<accession>A0A098C072</accession>
<evidence type="ECO:0000313" key="3">
    <source>
        <dbReference type="Proteomes" id="UP000032417"/>
    </source>
</evidence>
<protein>
    <submittedName>
        <fullName evidence="2">Uncharacterized protein</fullName>
    </submittedName>
</protein>
<feature type="transmembrane region" description="Helical" evidence="1">
    <location>
        <begin position="6"/>
        <end position="30"/>
    </location>
</feature>
<keyword evidence="3" id="KW-1185">Reference proteome</keyword>
<organism evidence="2 3">
    <name type="scientific">Fermentimonas caenicola</name>
    <dbReference type="NCBI Taxonomy" id="1562970"/>
    <lineage>
        <taxon>Bacteria</taxon>
        <taxon>Pseudomonadati</taxon>
        <taxon>Bacteroidota</taxon>
        <taxon>Bacteroidia</taxon>
        <taxon>Bacteroidales</taxon>
        <taxon>Dysgonomonadaceae</taxon>
        <taxon>Fermentimonas</taxon>
    </lineage>
</organism>
<dbReference type="EMBL" id="LN515532">
    <property type="protein sequence ID" value="CEA16319.1"/>
    <property type="molecule type" value="Genomic_DNA"/>
</dbReference>
<sequence length="55" mass="6331">MTPTLQTTLLVALIGIVGIFLFMSIFYLLIKGLDKWLPFEDERSKQDLVVDETEE</sequence>
<gene>
    <name evidence="2" type="ORF">ING2E5B_1571</name>
</gene>
<dbReference type="Proteomes" id="UP000032417">
    <property type="component" value="Chromosome 1"/>
</dbReference>
<evidence type="ECO:0000256" key="1">
    <source>
        <dbReference type="SAM" id="Phobius"/>
    </source>
</evidence>
<reference evidence="2 3" key="1">
    <citation type="submission" date="2014-08" db="EMBL/GenBank/DDBJ databases">
        <authorList>
            <person name="Wibberg D."/>
        </authorList>
    </citation>
    <scope>NUCLEOTIDE SEQUENCE [LARGE SCALE GENOMIC DNA]</scope>
    <source>
        <strain evidence="3">ING2-E5B</strain>
    </source>
</reference>
<dbReference type="AlphaFoldDB" id="A0A098C072"/>
<keyword evidence="1" id="KW-1133">Transmembrane helix</keyword>
<keyword evidence="1" id="KW-0472">Membrane</keyword>
<dbReference type="HOGENOM" id="CLU_3028383_0_0_10"/>
<name>A0A098C072_9BACT</name>
<proteinExistence type="predicted"/>
<dbReference type="KEGG" id="pbt:ING2E5B_1571"/>
<evidence type="ECO:0000313" key="2">
    <source>
        <dbReference type="EMBL" id="CEA16319.1"/>
    </source>
</evidence>